<feature type="compositionally biased region" description="Basic and acidic residues" evidence="2">
    <location>
        <begin position="80"/>
        <end position="94"/>
    </location>
</feature>
<evidence type="ECO:0000256" key="1">
    <source>
        <dbReference type="ARBA" id="ARBA00006795"/>
    </source>
</evidence>
<dbReference type="InterPro" id="IPR036265">
    <property type="entry name" value="HIT-like_sf"/>
</dbReference>
<evidence type="ECO:0000313" key="6">
    <source>
        <dbReference type="Proteomes" id="UP000816034"/>
    </source>
</evidence>
<evidence type="ECO:0000313" key="5">
    <source>
        <dbReference type="EMBL" id="KAG2388602.1"/>
    </source>
</evidence>
<dbReference type="AlphaFoldDB" id="A0AA88KTD7"/>
<dbReference type="PANTHER" id="PTHR12072:SF5">
    <property type="entry name" value="CWF19-LIKE PROTEIN 2"/>
    <property type="match status" value="1"/>
</dbReference>
<sequence length="650" mass="74541">MLRGIKVRSRPITTAAASSLPEEDRTSNHHQSHDASNSKKRKFEGEDEYPNATNELKREDWMLAPPKDSTKPLFGGSSSRNEEENSNKPSDPRRNIQNLELNPNLNPNARTSHDSDNVSSLSWRARALKRAEERARESGVSVDAVLQEHWGEASKTISSSYDRETLEKLERNAQRNKHFGLDKSMKKPEIDQPVNTRIYDKYKTSESARRENLNTSRFGTPQEETFMRYATMSQDELNTLAQKALDADSRGDKKLYKELSDQLTEIKKCREIYKKHGSAAQLPLFYSSGKRIDGGAQGRKYIGHQTDQSLKELYMEAKEHSVQDFDKGLANNILKDTQYRSSSRNASEYDDQYYDQFVNNTGTESFEIGDDRRSKKKKRQQTLEEKQQAFLKKHKMHEFQKKNHAETCLFCFENKKFKNHLVIATGNKAYLTLSPFGCLTEGHCCIVPILHTVSIRETDEDVYEEIMKFKVSLKKMFMNQGKDCLFLETVTPYSLKHEKHAFIECIPLSPAQVELAPSYFKNAILDVGNTAYNQSASEWSENKQLIDTKGKGIHRSIPKDFAYFHVEFQVNGGFAHPIASDDFSFTFGKEVICGMLKRTPNEAKLRPPRYEEERKQAFTLMQAFSEYDWTKTELGSSSSRSTSQPTSSNK</sequence>
<feature type="domain" description="Cwf19-like protein C-terminal" evidence="3">
    <location>
        <begin position="538"/>
        <end position="630"/>
    </location>
</feature>
<feature type="compositionally biased region" description="Basic and acidic residues" evidence="2">
    <location>
        <begin position="22"/>
        <end position="37"/>
    </location>
</feature>
<evidence type="ECO:0000259" key="4">
    <source>
        <dbReference type="Pfam" id="PF04677"/>
    </source>
</evidence>
<evidence type="ECO:0000256" key="2">
    <source>
        <dbReference type="SAM" id="MobiDB-lite"/>
    </source>
</evidence>
<name>A0AA88KTD7_NAELO</name>
<feature type="region of interest" description="Disordered" evidence="2">
    <location>
        <begin position="1"/>
        <end position="121"/>
    </location>
</feature>
<organism evidence="5 6">
    <name type="scientific">Naegleria lovaniensis</name>
    <name type="common">Amoeba</name>
    <dbReference type="NCBI Taxonomy" id="51637"/>
    <lineage>
        <taxon>Eukaryota</taxon>
        <taxon>Discoba</taxon>
        <taxon>Heterolobosea</taxon>
        <taxon>Tetramitia</taxon>
        <taxon>Eutetramitia</taxon>
        <taxon>Vahlkampfiidae</taxon>
        <taxon>Naegleria</taxon>
    </lineage>
</organism>
<reference evidence="5 6" key="1">
    <citation type="journal article" date="2018" name="BMC Genomics">
        <title>The genome of Naegleria lovaniensis, the basis for a comparative approach to unravel pathogenicity factors of the human pathogenic amoeba N. fowleri.</title>
        <authorList>
            <person name="Liechti N."/>
            <person name="Schurch N."/>
            <person name="Bruggmann R."/>
            <person name="Wittwer M."/>
        </authorList>
    </citation>
    <scope>NUCLEOTIDE SEQUENCE [LARGE SCALE GENOMIC DNA]</scope>
    <source>
        <strain evidence="5 6">ATCC 30569</strain>
    </source>
</reference>
<dbReference type="SUPFAM" id="SSF54197">
    <property type="entry name" value="HIT-like"/>
    <property type="match status" value="1"/>
</dbReference>
<dbReference type="RefSeq" id="XP_044552594.1">
    <property type="nucleotide sequence ID" value="XM_044693701.1"/>
</dbReference>
<accession>A0AA88KTD7</accession>
<dbReference type="Pfam" id="PF04676">
    <property type="entry name" value="CwfJ_C_2"/>
    <property type="match status" value="1"/>
</dbReference>
<keyword evidence="6" id="KW-1185">Reference proteome</keyword>
<dbReference type="PANTHER" id="PTHR12072">
    <property type="entry name" value="CWF19, CELL CYCLE CONTROL PROTEIN"/>
    <property type="match status" value="1"/>
</dbReference>
<comment type="caution">
    <text evidence="5">The sequence shown here is derived from an EMBL/GenBank/DDBJ whole genome shotgun (WGS) entry which is preliminary data.</text>
</comment>
<comment type="similarity">
    <text evidence="1">Belongs to the CWF19 family.</text>
</comment>
<dbReference type="Pfam" id="PF04677">
    <property type="entry name" value="CwfJ_C_1"/>
    <property type="match status" value="1"/>
</dbReference>
<feature type="domain" description="Cwf19-like C-terminal" evidence="4">
    <location>
        <begin position="400"/>
        <end position="521"/>
    </location>
</feature>
<protein>
    <submittedName>
        <fullName evidence="5">Uncharacterized protein</fullName>
    </submittedName>
</protein>
<dbReference type="Proteomes" id="UP000816034">
    <property type="component" value="Unassembled WGS sequence"/>
</dbReference>
<evidence type="ECO:0000259" key="3">
    <source>
        <dbReference type="Pfam" id="PF04676"/>
    </source>
</evidence>
<proteinExistence type="inferred from homology"/>
<dbReference type="InterPro" id="IPR040194">
    <property type="entry name" value="Cwf19-like"/>
</dbReference>
<dbReference type="InterPro" id="IPR006768">
    <property type="entry name" value="Cwf19-like_C_dom-1"/>
</dbReference>
<feature type="compositionally biased region" description="Low complexity" evidence="2">
    <location>
        <begin position="98"/>
        <end position="108"/>
    </location>
</feature>
<dbReference type="GO" id="GO:0000398">
    <property type="term" value="P:mRNA splicing, via spliceosome"/>
    <property type="evidence" value="ECO:0007669"/>
    <property type="project" value="TreeGrafter"/>
</dbReference>
<dbReference type="InterPro" id="IPR006767">
    <property type="entry name" value="Cwf19-like_C_dom-2"/>
</dbReference>
<dbReference type="Gene3D" id="3.30.428.10">
    <property type="entry name" value="HIT-like"/>
    <property type="match status" value="1"/>
</dbReference>
<dbReference type="GeneID" id="68092503"/>
<dbReference type="EMBL" id="PYSW02000009">
    <property type="protein sequence ID" value="KAG2388602.1"/>
    <property type="molecule type" value="Genomic_DNA"/>
</dbReference>
<dbReference type="GO" id="GO:0071014">
    <property type="term" value="C:post-mRNA release spliceosomal complex"/>
    <property type="evidence" value="ECO:0007669"/>
    <property type="project" value="TreeGrafter"/>
</dbReference>
<gene>
    <name evidence="5" type="ORF">C9374_000041</name>
</gene>